<reference evidence="2" key="1">
    <citation type="submission" date="2016-10" db="EMBL/GenBank/DDBJ databases">
        <authorList>
            <person name="Varghese N."/>
            <person name="Submissions S."/>
        </authorList>
    </citation>
    <scope>NUCLEOTIDE SEQUENCE [LARGE SCALE GENOMIC DNA]</scope>
    <source>
        <strain evidence="2">DSM 11706</strain>
    </source>
</reference>
<name>A0A1I6A1B7_9BACI</name>
<dbReference type="NCBIfam" id="TIGR03570">
    <property type="entry name" value="NeuD_NnaD"/>
    <property type="match status" value="1"/>
</dbReference>
<dbReference type="CDD" id="cd03360">
    <property type="entry name" value="LbH_AT_putative"/>
    <property type="match status" value="1"/>
</dbReference>
<keyword evidence="2" id="KW-1185">Reference proteome</keyword>
<evidence type="ECO:0000313" key="1">
    <source>
        <dbReference type="EMBL" id="SFQ62509.1"/>
    </source>
</evidence>
<keyword evidence="1" id="KW-0012">Acyltransferase</keyword>
<organism evidence="1 2">
    <name type="scientific">Psychrobacillus psychrotolerans</name>
    <dbReference type="NCBI Taxonomy" id="126156"/>
    <lineage>
        <taxon>Bacteria</taxon>
        <taxon>Bacillati</taxon>
        <taxon>Bacillota</taxon>
        <taxon>Bacilli</taxon>
        <taxon>Bacillales</taxon>
        <taxon>Bacillaceae</taxon>
        <taxon>Psychrobacillus</taxon>
    </lineage>
</organism>
<gene>
    <name evidence="1" type="ORF">SAMN05421670_3061</name>
</gene>
<dbReference type="PANTHER" id="PTHR43300:SF4">
    <property type="entry name" value="ACYL-[ACYL-CARRIER-PROTEIN]--UDP-N-ACETYLGLUCOSAMINE O-ACYLTRANSFERASE"/>
    <property type="match status" value="1"/>
</dbReference>
<dbReference type="InterPro" id="IPR001451">
    <property type="entry name" value="Hexapep"/>
</dbReference>
<accession>A0A1I6A1B7</accession>
<dbReference type="InterPro" id="IPR011004">
    <property type="entry name" value="Trimer_LpxA-like_sf"/>
</dbReference>
<dbReference type="Gene3D" id="2.160.10.10">
    <property type="entry name" value="Hexapeptide repeat proteins"/>
    <property type="match status" value="1"/>
</dbReference>
<evidence type="ECO:0000313" key="2">
    <source>
        <dbReference type="Proteomes" id="UP000198734"/>
    </source>
</evidence>
<dbReference type="EMBL" id="FOXU01000006">
    <property type="protein sequence ID" value="SFQ62509.1"/>
    <property type="molecule type" value="Genomic_DNA"/>
</dbReference>
<dbReference type="STRING" id="126156.SAMN05421670_3061"/>
<dbReference type="Pfam" id="PF00132">
    <property type="entry name" value="Hexapep"/>
    <property type="match status" value="2"/>
</dbReference>
<dbReference type="RefSeq" id="WP_093537732.1">
    <property type="nucleotide sequence ID" value="NZ_FOXU01000006.1"/>
</dbReference>
<dbReference type="InterPro" id="IPR050179">
    <property type="entry name" value="Trans_hexapeptide_repeat"/>
</dbReference>
<protein>
    <submittedName>
        <fullName evidence="1">Sugar O-acyltransferase, sialic acid O-acetyltransferase NeuD family</fullName>
    </submittedName>
</protein>
<dbReference type="InterPro" id="IPR020019">
    <property type="entry name" value="AcTrfase_PglD-like"/>
</dbReference>
<sequence length="233" mass="26403">MDKPVKNGQKLVIVGAGEFAEIAYEYFTYDSPYEIAAFTVEKDYIKTDQLYELPVVPFDEVHRVYPINEYKAFVAVPFTNLNRLRTRFYHETKNKGYELVSYISSKAFVWRNVTIGENCFIFENNVLQHHVNVGNNVILWSGNHVGHRSVIKDNCFISSHVVIAGNCEIGENCFIGVNSTFNDEIKVGKDCFISSGALVIKNAPEGKIYKGSPAKASSVDVYRYFNIESELVL</sequence>
<dbReference type="OrthoDB" id="9794407at2"/>
<dbReference type="AlphaFoldDB" id="A0A1I6A1B7"/>
<keyword evidence="1" id="KW-0808">Transferase</keyword>
<dbReference type="GO" id="GO:0016746">
    <property type="term" value="F:acyltransferase activity"/>
    <property type="evidence" value="ECO:0007669"/>
    <property type="project" value="UniProtKB-KW"/>
</dbReference>
<dbReference type="SUPFAM" id="SSF51161">
    <property type="entry name" value="Trimeric LpxA-like enzymes"/>
    <property type="match status" value="1"/>
</dbReference>
<dbReference type="Gene3D" id="3.40.50.20">
    <property type="match status" value="1"/>
</dbReference>
<dbReference type="Proteomes" id="UP000198734">
    <property type="component" value="Unassembled WGS sequence"/>
</dbReference>
<dbReference type="PANTHER" id="PTHR43300">
    <property type="entry name" value="ACETYLTRANSFERASE"/>
    <property type="match status" value="1"/>
</dbReference>
<proteinExistence type="predicted"/>